<dbReference type="KEGG" id="gsn:YC6258_02429"/>
<comment type="catalytic activity">
    <reaction evidence="7 8">
        <text>adenosine(34) in tRNA + H2O + H(+) = inosine(34) in tRNA + NH4(+)</text>
        <dbReference type="Rhea" id="RHEA:43168"/>
        <dbReference type="Rhea" id="RHEA-COMP:10373"/>
        <dbReference type="Rhea" id="RHEA-COMP:10374"/>
        <dbReference type="ChEBI" id="CHEBI:15377"/>
        <dbReference type="ChEBI" id="CHEBI:15378"/>
        <dbReference type="ChEBI" id="CHEBI:28938"/>
        <dbReference type="ChEBI" id="CHEBI:74411"/>
        <dbReference type="ChEBI" id="CHEBI:82852"/>
        <dbReference type="EC" id="3.5.4.33"/>
    </reaction>
</comment>
<dbReference type="InterPro" id="IPR028883">
    <property type="entry name" value="tRNA_aden_deaminase"/>
</dbReference>
<feature type="domain" description="CMP/dCMP-type deaminase" evidence="9">
    <location>
        <begin position="1"/>
        <end position="104"/>
    </location>
</feature>
<evidence type="ECO:0000313" key="10">
    <source>
        <dbReference type="EMBL" id="AJQ94467.1"/>
    </source>
</evidence>
<comment type="similarity">
    <text evidence="1">Belongs to the cytidine and deoxycytidylate deaminase family. ADAT2 subfamily.</text>
</comment>
<feature type="binding site" evidence="8">
    <location>
        <position position="46"/>
    </location>
    <ligand>
        <name>Zn(2+)</name>
        <dbReference type="ChEBI" id="CHEBI:29105"/>
        <note>catalytic</note>
    </ligand>
</feature>
<feature type="binding site" evidence="8">
    <location>
        <position position="76"/>
    </location>
    <ligand>
        <name>Zn(2+)</name>
        <dbReference type="ChEBI" id="CHEBI:29105"/>
        <note>catalytic</note>
    </ligand>
</feature>
<dbReference type="GO" id="GO:0008270">
    <property type="term" value="F:zinc ion binding"/>
    <property type="evidence" value="ECO:0007669"/>
    <property type="project" value="UniProtKB-UniRule"/>
</dbReference>
<gene>
    <name evidence="8" type="primary">tadA</name>
    <name evidence="10" type="ORF">YC6258_02429</name>
</gene>
<dbReference type="EMBL" id="CP007142">
    <property type="protein sequence ID" value="AJQ94467.1"/>
    <property type="molecule type" value="Genomic_DNA"/>
</dbReference>
<evidence type="ECO:0000256" key="8">
    <source>
        <dbReference type="HAMAP-Rule" id="MF_00972"/>
    </source>
</evidence>
<dbReference type="InterPro" id="IPR016192">
    <property type="entry name" value="APOBEC/CMP_deaminase_Zn-bd"/>
</dbReference>
<dbReference type="PATRIC" id="fig|1445510.3.peg.2386"/>
<evidence type="ECO:0000256" key="1">
    <source>
        <dbReference type="ARBA" id="ARBA00010669"/>
    </source>
</evidence>
<accession>A0A0C5VIH1</accession>
<evidence type="ECO:0000256" key="7">
    <source>
        <dbReference type="ARBA" id="ARBA00048045"/>
    </source>
</evidence>
<evidence type="ECO:0000259" key="9">
    <source>
        <dbReference type="PROSITE" id="PS51747"/>
    </source>
</evidence>
<dbReference type="HAMAP" id="MF_00972">
    <property type="entry name" value="tRNA_aden_deaminase"/>
    <property type="match status" value="1"/>
</dbReference>
<name>A0A0C5VIH1_9GAMM</name>
<evidence type="ECO:0000256" key="3">
    <source>
        <dbReference type="ARBA" id="ARBA00022694"/>
    </source>
</evidence>
<proteinExistence type="inferred from homology"/>
<dbReference type="PROSITE" id="PS00903">
    <property type="entry name" value="CYT_DCMP_DEAMINASES_1"/>
    <property type="match status" value="1"/>
</dbReference>
<evidence type="ECO:0000256" key="4">
    <source>
        <dbReference type="ARBA" id="ARBA00022723"/>
    </source>
</evidence>
<dbReference type="Gene3D" id="3.40.140.10">
    <property type="entry name" value="Cytidine Deaminase, domain 2"/>
    <property type="match status" value="1"/>
</dbReference>
<dbReference type="STRING" id="1445510.YC6258_02429"/>
<feature type="binding site" evidence="8">
    <location>
        <position position="79"/>
    </location>
    <ligand>
        <name>Zn(2+)</name>
        <dbReference type="ChEBI" id="CHEBI:29105"/>
        <note>catalytic</note>
    </ligand>
</feature>
<dbReference type="EC" id="3.5.4.33" evidence="8"/>
<dbReference type="Pfam" id="PF00383">
    <property type="entry name" value="dCMP_cyt_deam_1"/>
    <property type="match status" value="1"/>
</dbReference>
<dbReference type="NCBIfam" id="NF008113">
    <property type="entry name" value="PRK10860.1"/>
    <property type="match status" value="1"/>
</dbReference>
<evidence type="ECO:0000256" key="2">
    <source>
        <dbReference type="ARBA" id="ARBA00011738"/>
    </source>
</evidence>
<dbReference type="OrthoDB" id="9802676at2"/>
<dbReference type="CDD" id="cd01285">
    <property type="entry name" value="nucleoside_deaminase"/>
    <property type="match status" value="1"/>
</dbReference>
<keyword evidence="4 8" id="KW-0479">Metal-binding</keyword>
<protein>
    <recommendedName>
        <fullName evidence="8">tRNA-specific adenosine deaminase</fullName>
        <ecNumber evidence="8">3.5.4.33</ecNumber>
    </recommendedName>
</protein>
<dbReference type="HOGENOM" id="CLU_025810_3_2_6"/>
<evidence type="ECO:0000256" key="5">
    <source>
        <dbReference type="ARBA" id="ARBA00022801"/>
    </source>
</evidence>
<sequence>MALALEQAEKAWGMNEVPVGAIVVRNGEVIGEGYNQPISTHDPSAHAEIMALRNAAQKVNNYRLPGSTLYVTLEPCTMCYGAMIHARIESLVFGACEPKAGVVCSADQIGEKGYFNHRIKVVKGVLESRCGGMLSDFFKARRAQIKKASP</sequence>
<dbReference type="PANTHER" id="PTHR11079">
    <property type="entry name" value="CYTOSINE DEAMINASE FAMILY MEMBER"/>
    <property type="match status" value="1"/>
</dbReference>
<keyword evidence="11" id="KW-1185">Reference proteome</keyword>
<feature type="active site" description="Proton donor" evidence="8">
    <location>
        <position position="48"/>
    </location>
</feature>
<comment type="cofactor">
    <cofactor evidence="8">
        <name>Zn(2+)</name>
        <dbReference type="ChEBI" id="CHEBI:29105"/>
    </cofactor>
    <text evidence="8">Binds 1 zinc ion per subunit.</text>
</comment>
<dbReference type="InterPro" id="IPR016193">
    <property type="entry name" value="Cytidine_deaminase-like"/>
</dbReference>
<keyword evidence="5 8" id="KW-0378">Hydrolase</keyword>
<evidence type="ECO:0000256" key="6">
    <source>
        <dbReference type="ARBA" id="ARBA00022833"/>
    </source>
</evidence>
<keyword evidence="6 8" id="KW-0862">Zinc</keyword>
<dbReference type="AlphaFoldDB" id="A0A0C5VIH1"/>
<evidence type="ECO:0000313" key="11">
    <source>
        <dbReference type="Proteomes" id="UP000032266"/>
    </source>
</evidence>
<dbReference type="PANTHER" id="PTHR11079:SF202">
    <property type="entry name" value="TRNA-SPECIFIC ADENOSINE DEAMINASE"/>
    <property type="match status" value="1"/>
</dbReference>
<comment type="function">
    <text evidence="8">Catalyzes the deamination of adenosine to inosine at the wobble position 34 of tRNA(Arg2).</text>
</comment>
<dbReference type="PROSITE" id="PS51747">
    <property type="entry name" value="CYT_DCMP_DEAMINASES_2"/>
    <property type="match status" value="1"/>
</dbReference>
<dbReference type="FunFam" id="3.40.140.10:FF:000005">
    <property type="entry name" value="tRNA-specific adenosine deaminase"/>
    <property type="match status" value="1"/>
</dbReference>
<dbReference type="InterPro" id="IPR002125">
    <property type="entry name" value="CMP_dCMP_dom"/>
</dbReference>
<keyword evidence="3 8" id="KW-0819">tRNA processing</keyword>
<dbReference type="SUPFAM" id="SSF53927">
    <property type="entry name" value="Cytidine deaminase-like"/>
    <property type="match status" value="1"/>
</dbReference>
<comment type="subunit">
    <text evidence="2 8">Homodimer.</text>
</comment>
<dbReference type="Proteomes" id="UP000032266">
    <property type="component" value="Chromosome"/>
</dbReference>
<dbReference type="GO" id="GO:0002100">
    <property type="term" value="P:tRNA wobble adenosine to inosine editing"/>
    <property type="evidence" value="ECO:0007669"/>
    <property type="project" value="UniProtKB-UniRule"/>
</dbReference>
<dbReference type="GO" id="GO:0052717">
    <property type="term" value="F:tRNA-specific adenosine-34 deaminase activity"/>
    <property type="evidence" value="ECO:0007669"/>
    <property type="project" value="UniProtKB-UniRule"/>
</dbReference>
<organism evidence="10 11">
    <name type="scientific">Gynuella sunshinyii YC6258</name>
    <dbReference type="NCBI Taxonomy" id="1445510"/>
    <lineage>
        <taxon>Bacteria</taxon>
        <taxon>Pseudomonadati</taxon>
        <taxon>Pseudomonadota</taxon>
        <taxon>Gammaproteobacteria</taxon>
        <taxon>Oceanospirillales</taxon>
        <taxon>Saccharospirillaceae</taxon>
        <taxon>Gynuella</taxon>
    </lineage>
</organism>
<reference evidence="10 11" key="1">
    <citation type="submission" date="2014-01" db="EMBL/GenBank/DDBJ databases">
        <title>Full genme sequencing of cellulolytic bacterium Gynuella sunshinyii YC6258T gen. nov., sp. nov.</title>
        <authorList>
            <person name="Khan H."/>
            <person name="Chung E.J."/>
            <person name="Chung Y.R."/>
        </authorList>
    </citation>
    <scope>NUCLEOTIDE SEQUENCE [LARGE SCALE GENOMIC DNA]</scope>
    <source>
        <strain evidence="10 11">YC6258</strain>
    </source>
</reference>